<dbReference type="EMBL" id="CAJVPV010009792">
    <property type="protein sequence ID" value="CAG8645360.1"/>
    <property type="molecule type" value="Genomic_DNA"/>
</dbReference>
<reference evidence="6" key="1">
    <citation type="submission" date="2021-06" db="EMBL/GenBank/DDBJ databases">
        <authorList>
            <person name="Kallberg Y."/>
            <person name="Tangrot J."/>
            <person name="Rosling A."/>
        </authorList>
    </citation>
    <scope>NUCLEOTIDE SEQUENCE</scope>
    <source>
        <strain evidence="6">CL551</strain>
    </source>
</reference>
<dbReference type="Pfam" id="PF10332">
    <property type="entry name" value="DUF2418"/>
    <property type="match status" value="1"/>
</dbReference>
<evidence type="ECO:0000313" key="6">
    <source>
        <dbReference type="EMBL" id="CAG8645360.1"/>
    </source>
</evidence>
<dbReference type="PANTHER" id="PTHR28293">
    <property type="entry name" value="NUCLEAR RIM PROTEIN 1"/>
    <property type="match status" value="1"/>
</dbReference>
<protein>
    <submittedName>
        <fullName evidence="6">10004_t:CDS:1</fullName>
    </submittedName>
</protein>
<feature type="transmembrane region" description="Helical" evidence="5">
    <location>
        <begin position="49"/>
        <end position="68"/>
    </location>
</feature>
<evidence type="ECO:0000256" key="5">
    <source>
        <dbReference type="SAM" id="Phobius"/>
    </source>
</evidence>
<evidence type="ECO:0000256" key="2">
    <source>
        <dbReference type="ARBA" id="ARBA00022692"/>
    </source>
</evidence>
<name>A0A9N9DS24_9GLOM</name>
<feature type="transmembrane region" description="Helical" evidence="5">
    <location>
        <begin position="80"/>
        <end position="101"/>
    </location>
</feature>
<dbReference type="GO" id="GO:0043007">
    <property type="term" value="P:maintenance of rDNA"/>
    <property type="evidence" value="ECO:0007669"/>
    <property type="project" value="TreeGrafter"/>
</dbReference>
<feature type="transmembrane region" description="Helical" evidence="5">
    <location>
        <begin position="198"/>
        <end position="216"/>
    </location>
</feature>
<dbReference type="InterPro" id="IPR018819">
    <property type="entry name" value="Nur1/Mug154"/>
</dbReference>
<dbReference type="Proteomes" id="UP000789342">
    <property type="component" value="Unassembled WGS sequence"/>
</dbReference>
<sequence length="283" mass="33344">MAQSSNISRARYRRTVPLWERITSWPSDKLVELQEDWALKDWDKIEHNLSLPLSIFLNGLSIFLRLGLHPTRSSLAFWARILQWFEWSLFLLSIVNTMYVYSSSKKYHLFEREIKDRPNSPNAHLQLLGGIPPSWALGFPGNILFTLFRRFTSNIIRDERQCVWVLAMWEPPVLFLDIFCYYSPAQVLILHYLDWDNWRYILPAAAFIGLHVDMFIPQTGYLISSRAQQLTILVRAFQSLIKDKQTVFGEVYNEYNMKLVYPHLFVRKYEVSTQTVPVSGWTS</sequence>
<evidence type="ECO:0000313" key="7">
    <source>
        <dbReference type="Proteomes" id="UP000789342"/>
    </source>
</evidence>
<dbReference type="GO" id="GO:0012505">
    <property type="term" value="C:endomembrane system"/>
    <property type="evidence" value="ECO:0007669"/>
    <property type="project" value="UniProtKB-SubCell"/>
</dbReference>
<evidence type="ECO:0000256" key="4">
    <source>
        <dbReference type="ARBA" id="ARBA00023136"/>
    </source>
</evidence>
<evidence type="ECO:0000256" key="1">
    <source>
        <dbReference type="ARBA" id="ARBA00004127"/>
    </source>
</evidence>
<comment type="subcellular location">
    <subcellularLocation>
        <location evidence="1">Endomembrane system</location>
        <topology evidence="1">Multi-pass membrane protein</topology>
    </subcellularLocation>
</comment>
<dbReference type="PANTHER" id="PTHR28293:SF1">
    <property type="entry name" value="NUCLEAR RIM PROTEIN 1"/>
    <property type="match status" value="1"/>
</dbReference>
<dbReference type="GO" id="GO:0007096">
    <property type="term" value="P:regulation of exit from mitosis"/>
    <property type="evidence" value="ECO:0007669"/>
    <property type="project" value="TreeGrafter"/>
</dbReference>
<dbReference type="AlphaFoldDB" id="A0A9N9DS24"/>
<evidence type="ECO:0000256" key="3">
    <source>
        <dbReference type="ARBA" id="ARBA00022989"/>
    </source>
</evidence>
<keyword evidence="4 5" id="KW-0472">Membrane</keyword>
<gene>
    <name evidence="6" type="ORF">AMORRO_LOCUS9710</name>
</gene>
<organism evidence="6 7">
    <name type="scientific">Acaulospora morrowiae</name>
    <dbReference type="NCBI Taxonomy" id="94023"/>
    <lineage>
        <taxon>Eukaryota</taxon>
        <taxon>Fungi</taxon>
        <taxon>Fungi incertae sedis</taxon>
        <taxon>Mucoromycota</taxon>
        <taxon>Glomeromycotina</taxon>
        <taxon>Glomeromycetes</taxon>
        <taxon>Diversisporales</taxon>
        <taxon>Acaulosporaceae</taxon>
        <taxon>Acaulospora</taxon>
    </lineage>
</organism>
<proteinExistence type="predicted"/>
<feature type="transmembrane region" description="Helical" evidence="5">
    <location>
        <begin position="173"/>
        <end position="192"/>
    </location>
</feature>
<keyword evidence="7" id="KW-1185">Reference proteome</keyword>
<comment type="caution">
    <text evidence="6">The sequence shown here is derived from an EMBL/GenBank/DDBJ whole genome shotgun (WGS) entry which is preliminary data.</text>
</comment>
<keyword evidence="2 5" id="KW-0812">Transmembrane</keyword>
<keyword evidence="3 5" id="KW-1133">Transmembrane helix</keyword>
<dbReference type="OrthoDB" id="3363151at2759"/>
<accession>A0A9N9DS24</accession>